<feature type="transmembrane region" description="Helical" evidence="1">
    <location>
        <begin position="56"/>
        <end position="77"/>
    </location>
</feature>
<feature type="transmembrane region" description="Helical" evidence="1">
    <location>
        <begin position="83"/>
        <end position="104"/>
    </location>
</feature>
<organism evidence="2 3">
    <name type="scientific">Sutcliffiella horikoshii</name>
    <dbReference type="NCBI Taxonomy" id="79883"/>
    <lineage>
        <taxon>Bacteria</taxon>
        <taxon>Bacillati</taxon>
        <taxon>Bacillota</taxon>
        <taxon>Bacilli</taxon>
        <taxon>Bacillales</taxon>
        <taxon>Bacillaceae</taxon>
        <taxon>Sutcliffiella</taxon>
    </lineage>
</organism>
<reference evidence="2 3" key="1">
    <citation type="submission" date="2019-08" db="EMBL/GenBank/DDBJ databases">
        <title>Bacillus genomes from the desert of Cuatro Cienegas, Coahuila.</title>
        <authorList>
            <person name="Olmedo-Alvarez G."/>
        </authorList>
    </citation>
    <scope>NUCLEOTIDE SEQUENCE [LARGE SCALE GENOMIC DNA]</scope>
    <source>
        <strain evidence="2 3">CH88_3T</strain>
    </source>
</reference>
<keyword evidence="1" id="KW-1133">Transmembrane helix</keyword>
<dbReference type="AlphaFoldDB" id="A0AA94WR42"/>
<evidence type="ECO:0000313" key="2">
    <source>
        <dbReference type="EMBL" id="TYS61229.1"/>
    </source>
</evidence>
<accession>A0AA94WR42</accession>
<dbReference type="EMBL" id="VTEU01000001">
    <property type="protein sequence ID" value="TYS61229.1"/>
    <property type="molecule type" value="Genomic_DNA"/>
</dbReference>
<dbReference type="Proteomes" id="UP000323393">
    <property type="component" value="Unassembled WGS sequence"/>
</dbReference>
<sequence length="152" mass="17535">MYIFATFKYNMEMELTLRELEELGLTKEHILVVPLDKIKYQTKAIDSMHRSDGRSLIDLAAIFGIIFMLLGVIYGYIFYLGPILWGLFGLVFGGVLGFLVDYYFTKKGEKALRKRGSDADIIVMIQCPKDRQERIEDILWNNMVLGIGILER</sequence>
<dbReference type="RefSeq" id="WP_148964864.1">
    <property type="nucleotide sequence ID" value="NZ_JBNIKZ010000003.1"/>
</dbReference>
<keyword evidence="1" id="KW-0812">Transmembrane</keyword>
<comment type="caution">
    <text evidence="2">The sequence shown here is derived from an EMBL/GenBank/DDBJ whole genome shotgun (WGS) entry which is preliminary data.</text>
</comment>
<evidence type="ECO:0000313" key="3">
    <source>
        <dbReference type="Proteomes" id="UP000323393"/>
    </source>
</evidence>
<evidence type="ECO:0000256" key="1">
    <source>
        <dbReference type="SAM" id="Phobius"/>
    </source>
</evidence>
<name>A0AA94WR42_9BACI</name>
<keyword evidence="1" id="KW-0472">Membrane</keyword>
<gene>
    <name evidence="2" type="ORF">FZC74_02850</name>
</gene>
<protein>
    <submittedName>
        <fullName evidence="2">Uncharacterized protein</fullName>
    </submittedName>
</protein>
<proteinExistence type="predicted"/>